<dbReference type="InterPro" id="IPR003738">
    <property type="entry name" value="SRAP"/>
</dbReference>
<dbReference type="GO" id="GO:0006508">
    <property type="term" value="P:proteolysis"/>
    <property type="evidence" value="ECO:0007669"/>
    <property type="project" value="UniProtKB-KW"/>
</dbReference>
<dbReference type="PANTHER" id="PTHR13604:SF0">
    <property type="entry name" value="ABASIC SITE PROCESSING PROTEIN HMCES"/>
    <property type="match status" value="1"/>
</dbReference>
<protein>
    <recommendedName>
        <fullName evidence="8">Abasic site processing protein</fullName>
        <ecNumber evidence="8">3.4.-.-</ecNumber>
    </recommendedName>
</protein>
<reference evidence="11" key="1">
    <citation type="submission" date="2007-03" db="EMBL/GenBank/DDBJ databases">
        <title>Complete sequence of chromosome 1 of Burkholderia vietnamiensis G4.</title>
        <authorList>
            <consortium name="US DOE Joint Genome Institute"/>
            <person name="Copeland A."/>
            <person name="Lucas S."/>
            <person name="Lapidus A."/>
            <person name="Barry K."/>
            <person name="Detter J.C."/>
            <person name="Glavina del Rio T."/>
            <person name="Hammon N."/>
            <person name="Israni S."/>
            <person name="Dalin E."/>
            <person name="Tice H."/>
            <person name="Pitluck S."/>
            <person name="Chain P."/>
            <person name="Malfatti S."/>
            <person name="Shin M."/>
            <person name="Vergez L."/>
            <person name="Schmutz J."/>
            <person name="Larimer F."/>
            <person name="Land M."/>
            <person name="Hauser L."/>
            <person name="Kyrpides N."/>
            <person name="Tiedje J."/>
            <person name="Richardson P."/>
        </authorList>
    </citation>
    <scope>NUCLEOTIDE SEQUENCE [LARGE SCALE GENOMIC DNA]</scope>
    <source>
        <strain evidence="11">G4 / LMG 22486</strain>
    </source>
</reference>
<feature type="region of interest" description="Disordered" evidence="9">
    <location>
        <begin position="137"/>
        <end position="181"/>
    </location>
</feature>
<dbReference type="GO" id="GO:0016829">
    <property type="term" value="F:lyase activity"/>
    <property type="evidence" value="ECO:0007669"/>
    <property type="project" value="UniProtKB-KW"/>
</dbReference>
<dbReference type="SUPFAM" id="SSF143081">
    <property type="entry name" value="BB1717-like"/>
    <property type="match status" value="2"/>
</dbReference>
<dbReference type="HOGENOM" id="CLU_035990_3_0_4"/>
<comment type="similarity">
    <text evidence="1 8">Belongs to the SOS response-associated peptidase family.</text>
</comment>
<organism evidence="10 11">
    <name type="scientific">Burkholderia vietnamiensis (strain G4 / LMG 22486)</name>
    <name type="common">Burkholderia cepacia (strain R1808)</name>
    <dbReference type="NCBI Taxonomy" id="269482"/>
    <lineage>
        <taxon>Bacteria</taxon>
        <taxon>Pseudomonadati</taxon>
        <taxon>Pseudomonadota</taxon>
        <taxon>Betaproteobacteria</taxon>
        <taxon>Burkholderiales</taxon>
        <taxon>Burkholderiaceae</taxon>
        <taxon>Burkholderia</taxon>
        <taxon>Burkholderia cepacia complex</taxon>
    </lineage>
</organism>
<feature type="compositionally biased region" description="Basic and acidic residues" evidence="9">
    <location>
        <begin position="137"/>
        <end position="146"/>
    </location>
</feature>
<feature type="region of interest" description="Disordered" evidence="9">
    <location>
        <begin position="266"/>
        <end position="290"/>
    </location>
</feature>
<name>A4JFP4_BURVG</name>
<evidence type="ECO:0000313" key="11">
    <source>
        <dbReference type="Proteomes" id="UP000002287"/>
    </source>
</evidence>
<dbReference type="GO" id="GO:0008233">
    <property type="term" value="F:peptidase activity"/>
    <property type="evidence" value="ECO:0007669"/>
    <property type="project" value="UniProtKB-KW"/>
</dbReference>
<dbReference type="eggNOG" id="COG2135">
    <property type="taxonomic scope" value="Bacteria"/>
</dbReference>
<evidence type="ECO:0000256" key="3">
    <source>
        <dbReference type="ARBA" id="ARBA00022763"/>
    </source>
</evidence>
<evidence type="ECO:0000256" key="4">
    <source>
        <dbReference type="ARBA" id="ARBA00022801"/>
    </source>
</evidence>
<dbReference type="PANTHER" id="PTHR13604">
    <property type="entry name" value="DC12-RELATED"/>
    <property type="match status" value="1"/>
</dbReference>
<dbReference type="GO" id="GO:0003697">
    <property type="term" value="F:single-stranded DNA binding"/>
    <property type="evidence" value="ECO:0007669"/>
    <property type="project" value="InterPro"/>
</dbReference>
<evidence type="ECO:0000256" key="2">
    <source>
        <dbReference type="ARBA" id="ARBA00022670"/>
    </source>
</evidence>
<dbReference type="EC" id="3.4.-.-" evidence="8"/>
<dbReference type="EMBL" id="CP000614">
    <property type="protein sequence ID" value="ABO55097.1"/>
    <property type="molecule type" value="Genomic_DNA"/>
</dbReference>
<dbReference type="AlphaFoldDB" id="A4JFP4"/>
<keyword evidence="2 8" id="KW-0645">Protease</keyword>
<keyword evidence="3" id="KW-0227">DNA damage</keyword>
<keyword evidence="7" id="KW-0456">Lyase</keyword>
<accession>A4JFP4</accession>
<keyword evidence="5" id="KW-0190">Covalent protein-DNA linkage</keyword>
<keyword evidence="4 8" id="KW-0378">Hydrolase</keyword>
<sequence>MCTSYESTNPNDAAEAFSLFPEPDFDYPHEIYKDYVGPIFRGREGAYTTDPATFGLVPRKRIRPGIKLFDTMNARAETVGERHNFKGAWRRLQFCLVPCRTFYEPNYETGRAVRWRIGLADGAPLLVAGLWREWDTTKDAQPKDGDDASASESETEEATAADGGAETGEPGDGEGAQGTGDFRRAQRDFRALGALRDGKAYSFTMLTVNADEHPLMRRFHRPTDEKRSLVIVPPTEYESWLNCQSTEEARSFLRLYPAELMHAEPYPLPPRKPTKKQAGAAPAKTQTDLF</sequence>
<keyword evidence="6" id="KW-0238">DNA-binding</keyword>
<dbReference type="InterPro" id="IPR036590">
    <property type="entry name" value="SRAP-like"/>
</dbReference>
<dbReference type="GO" id="GO:0106300">
    <property type="term" value="P:protein-DNA covalent cross-linking repair"/>
    <property type="evidence" value="ECO:0007669"/>
    <property type="project" value="InterPro"/>
</dbReference>
<evidence type="ECO:0000256" key="9">
    <source>
        <dbReference type="SAM" id="MobiDB-lite"/>
    </source>
</evidence>
<evidence type="ECO:0000256" key="7">
    <source>
        <dbReference type="ARBA" id="ARBA00023239"/>
    </source>
</evidence>
<evidence type="ECO:0000256" key="5">
    <source>
        <dbReference type="ARBA" id="ARBA00023124"/>
    </source>
</evidence>
<evidence type="ECO:0000256" key="6">
    <source>
        <dbReference type="ARBA" id="ARBA00023125"/>
    </source>
</evidence>
<dbReference type="Pfam" id="PF02586">
    <property type="entry name" value="SRAP"/>
    <property type="match status" value="1"/>
</dbReference>
<evidence type="ECO:0000256" key="8">
    <source>
        <dbReference type="RuleBase" id="RU364100"/>
    </source>
</evidence>
<dbReference type="Gene3D" id="3.90.1680.10">
    <property type="entry name" value="SOS response associated peptidase-like"/>
    <property type="match status" value="1"/>
</dbReference>
<evidence type="ECO:0000256" key="1">
    <source>
        <dbReference type="ARBA" id="ARBA00008136"/>
    </source>
</evidence>
<gene>
    <name evidence="10" type="ordered locus">Bcep1808_2095</name>
</gene>
<dbReference type="KEGG" id="bvi:Bcep1808_2095"/>
<evidence type="ECO:0000313" key="10">
    <source>
        <dbReference type="EMBL" id="ABO55097.1"/>
    </source>
</evidence>
<dbReference type="Proteomes" id="UP000002287">
    <property type="component" value="Chromosome 1"/>
</dbReference>
<proteinExistence type="inferred from homology"/>
<feature type="compositionally biased region" description="Acidic residues" evidence="9">
    <location>
        <begin position="147"/>
        <end position="159"/>
    </location>
</feature>